<evidence type="ECO:0000313" key="3">
    <source>
        <dbReference type="EMBL" id="OCF56812.1"/>
    </source>
</evidence>
<reference evidence="3 4" key="1">
    <citation type="submission" date="2013-07" db="EMBL/GenBank/DDBJ databases">
        <title>The Genome Sequence of Kwoniella mangroviensis CBS10435.</title>
        <authorList>
            <consortium name="The Broad Institute Genome Sequencing Platform"/>
            <person name="Cuomo C."/>
            <person name="Litvintseva A."/>
            <person name="Chen Y."/>
            <person name="Heitman J."/>
            <person name="Sun S."/>
            <person name="Springer D."/>
            <person name="Dromer F."/>
            <person name="Young S.K."/>
            <person name="Zeng Q."/>
            <person name="Gargeya S."/>
            <person name="Fitzgerald M."/>
            <person name="Abouelleil A."/>
            <person name="Alvarado L."/>
            <person name="Berlin A.M."/>
            <person name="Chapman S.B."/>
            <person name="Dewar J."/>
            <person name="Goldberg J."/>
            <person name="Griggs A."/>
            <person name="Gujja S."/>
            <person name="Hansen M."/>
            <person name="Howarth C."/>
            <person name="Imamovic A."/>
            <person name="Larimer J."/>
            <person name="McCowan C."/>
            <person name="Murphy C."/>
            <person name="Pearson M."/>
            <person name="Priest M."/>
            <person name="Roberts A."/>
            <person name="Saif S."/>
            <person name="Shea T."/>
            <person name="Sykes S."/>
            <person name="Wortman J."/>
            <person name="Nusbaum C."/>
            <person name="Birren B."/>
        </authorList>
    </citation>
    <scope>NUCLEOTIDE SEQUENCE [LARGE SCALE GENOMIC DNA]</scope>
    <source>
        <strain evidence="3 4">CBS 10435</strain>
    </source>
</reference>
<feature type="compositionally biased region" description="Low complexity" evidence="1">
    <location>
        <begin position="170"/>
        <end position="182"/>
    </location>
</feature>
<keyword evidence="2" id="KW-0472">Membrane</keyword>
<feature type="transmembrane region" description="Helical" evidence="2">
    <location>
        <begin position="20"/>
        <end position="39"/>
    </location>
</feature>
<name>A0A1B9IML6_9TREE</name>
<protein>
    <submittedName>
        <fullName evidence="3">Uncharacterized protein</fullName>
    </submittedName>
</protein>
<dbReference type="Proteomes" id="UP000092583">
    <property type="component" value="Unassembled WGS sequence"/>
</dbReference>
<accession>A0A1B9IML6</accession>
<reference evidence="4" key="2">
    <citation type="submission" date="2013-12" db="EMBL/GenBank/DDBJ databases">
        <title>Evolution of pathogenesis and genome organization in the Tremellales.</title>
        <authorList>
            <person name="Cuomo C."/>
            <person name="Litvintseva A."/>
            <person name="Heitman J."/>
            <person name="Chen Y."/>
            <person name="Sun S."/>
            <person name="Springer D."/>
            <person name="Dromer F."/>
            <person name="Young S."/>
            <person name="Zeng Q."/>
            <person name="Chapman S."/>
            <person name="Gujja S."/>
            <person name="Saif S."/>
            <person name="Birren B."/>
        </authorList>
    </citation>
    <scope>NUCLEOTIDE SEQUENCE [LARGE SCALE GENOMIC DNA]</scope>
    <source>
        <strain evidence="4">CBS 10435</strain>
    </source>
</reference>
<evidence type="ECO:0000313" key="4">
    <source>
        <dbReference type="Proteomes" id="UP000092583"/>
    </source>
</evidence>
<keyword evidence="4" id="KW-1185">Reference proteome</keyword>
<dbReference type="EMBL" id="KI669464">
    <property type="protein sequence ID" value="OCF56812.1"/>
    <property type="molecule type" value="Genomic_DNA"/>
</dbReference>
<feature type="compositionally biased region" description="Low complexity" evidence="1">
    <location>
        <begin position="195"/>
        <end position="214"/>
    </location>
</feature>
<feature type="transmembrane region" description="Helical" evidence="2">
    <location>
        <begin position="93"/>
        <end position="114"/>
    </location>
</feature>
<proteinExistence type="predicted"/>
<organism evidence="3 4">
    <name type="scientific">Kwoniella mangroviensis CBS 10435</name>
    <dbReference type="NCBI Taxonomy" id="1331196"/>
    <lineage>
        <taxon>Eukaryota</taxon>
        <taxon>Fungi</taxon>
        <taxon>Dikarya</taxon>
        <taxon>Basidiomycota</taxon>
        <taxon>Agaricomycotina</taxon>
        <taxon>Tremellomycetes</taxon>
        <taxon>Tremellales</taxon>
        <taxon>Cryptococcaceae</taxon>
        <taxon>Kwoniella</taxon>
    </lineage>
</organism>
<feature type="transmembrane region" description="Helical" evidence="2">
    <location>
        <begin position="51"/>
        <end position="72"/>
    </location>
</feature>
<feature type="compositionally biased region" description="Polar residues" evidence="1">
    <location>
        <begin position="183"/>
        <end position="194"/>
    </location>
</feature>
<dbReference type="AlphaFoldDB" id="A0A1B9IML6"/>
<gene>
    <name evidence="3" type="ORF">L486_05667</name>
</gene>
<evidence type="ECO:0000256" key="1">
    <source>
        <dbReference type="SAM" id="MobiDB-lite"/>
    </source>
</evidence>
<feature type="region of interest" description="Disordered" evidence="1">
    <location>
        <begin position="162"/>
        <end position="229"/>
    </location>
</feature>
<sequence length="292" mass="34018">MSTENTELLSRKDSMIESNYTMISNCHCPSSAAILNYLLISLGDYFSEKLVLIACAQIASLLWICWIYKVKLNQYTWRWRHQRYRTVVDLTDILFYIVAITVAILQFRLIYILYQYDNTRYIPIQLVSLGVLRYTLNQSSRHLEDIYLHNLIGETFTIDPNRHQQRQRVGSDSTTGSGSSTSLRSIVESTSTSISCSPNDSASTSPSSSISELPKSVEEEYDNSRPPSQNMARLREIAKRENNSLWWVIFREERDWVGMRMNNNQSIFFPQRERARERAARGQERDRDSRNK</sequence>
<feature type="region of interest" description="Disordered" evidence="1">
    <location>
        <begin position="272"/>
        <end position="292"/>
    </location>
</feature>
<evidence type="ECO:0000256" key="2">
    <source>
        <dbReference type="SAM" id="Phobius"/>
    </source>
</evidence>
<keyword evidence="2" id="KW-0812">Transmembrane</keyword>
<keyword evidence="2" id="KW-1133">Transmembrane helix</keyword>